<dbReference type="AlphaFoldDB" id="A0A484N3C9"/>
<proteinExistence type="predicted"/>
<dbReference type="EMBL" id="OOIL02005699">
    <property type="protein sequence ID" value="VFQ95785.1"/>
    <property type="molecule type" value="Genomic_DNA"/>
</dbReference>
<organism evidence="1 2">
    <name type="scientific">Cuscuta campestris</name>
    <dbReference type="NCBI Taxonomy" id="132261"/>
    <lineage>
        <taxon>Eukaryota</taxon>
        <taxon>Viridiplantae</taxon>
        <taxon>Streptophyta</taxon>
        <taxon>Embryophyta</taxon>
        <taxon>Tracheophyta</taxon>
        <taxon>Spermatophyta</taxon>
        <taxon>Magnoliopsida</taxon>
        <taxon>eudicotyledons</taxon>
        <taxon>Gunneridae</taxon>
        <taxon>Pentapetalae</taxon>
        <taxon>asterids</taxon>
        <taxon>lamiids</taxon>
        <taxon>Solanales</taxon>
        <taxon>Convolvulaceae</taxon>
        <taxon>Cuscuteae</taxon>
        <taxon>Cuscuta</taxon>
        <taxon>Cuscuta subgen. Grammica</taxon>
        <taxon>Cuscuta sect. Cleistogrammica</taxon>
    </lineage>
</organism>
<dbReference type="Proteomes" id="UP000595140">
    <property type="component" value="Unassembled WGS sequence"/>
</dbReference>
<evidence type="ECO:0000313" key="1">
    <source>
        <dbReference type="EMBL" id="VFQ95785.1"/>
    </source>
</evidence>
<protein>
    <submittedName>
        <fullName evidence="1">Uncharacterized protein</fullName>
    </submittedName>
</protein>
<keyword evidence="2" id="KW-1185">Reference proteome</keyword>
<gene>
    <name evidence="1" type="ORF">CCAM_LOCUS37561</name>
</gene>
<accession>A0A484N3C9</accession>
<reference evidence="1 2" key="1">
    <citation type="submission" date="2018-04" db="EMBL/GenBank/DDBJ databases">
        <authorList>
            <person name="Vogel A."/>
        </authorList>
    </citation>
    <scope>NUCLEOTIDE SEQUENCE [LARGE SCALE GENOMIC DNA]</scope>
</reference>
<sequence length="150" mass="16341">MVEPFPNRGVSGFGWGIESLGISFVDEICPKGVLVSVTPPHFQPIGVLKGIQIINAQPSFLFRVADVLPCCPVVFMVVSFGTPEEIGHFPVEAWVAIDKDRVIGVFKVVKNQGIKSVTESKLFKNHDQKFPRDSVKGFGDVQLNGNISSS</sequence>
<evidence type="ECO:0000313" key="2">
    <source>
        <dbReference type="Proteomes" id="UP000595140"/>
    </source>
</evidence>
<name>A0A484N3C9_9ASTE</name>